<dbReference type="EMBL" id="JAJFZV010000009">
    <property type="protein sequence ID" value="MCC3298164.1"/>
    <property type="molecule type" value="Genomic_DNA"/>
</dbReference>
<proteinExistence type="predicted"/>
<evidence type="ECO:0000313" key="2">
    <source>
        <dbReference type="EMBL" id="MCC3298164.1"/>
    </source>
</evidence>
<reference evidence="2" key="1">
    <citation type="submission" date="2021-10" db="EMBL/GenBank/DDBJ databases">
        <title>Novel species in genus Arthrobacter.</title>
        <authorList>
            <person name="Liu Y."/>
        </authorList>
    </citation>
    <scope>NUCLEOTIDE SEQUENCE</scope>
    <source>
        <strain evidence="2">Zg-Y453</strain>
    </source>
</reference>
<feature type="transmembrane region" description="Helical" evidence="1">
    <location>
        <begin position="59"/>
        <end position="80"/>
    </location>
</feature>
<organism evidence="2 3">
    <name type="scientific">Arthrobacter caoxuetaonis</name>
    <dbReference type="NCBI Taxonomy" id="2886935"/>
    <lineage>
        <taxon>Bacteria</taxon>
        <taxon>Bacillati</taxon>
        <taxon>Actinomycetota</taxon>
        <taxon>Actinomycetes</taxon>
        <taxon>Micrococcales</taxon>
        <taxon>Micrococcaceae</taxon>
        <taxon>Arthrobacter</taxon>
    </lineage>
</organism>
<dbReference type="Proteomes" id="UP001139158">
    <property type="component" value="Unassembled WGS sequence"/>
</dbReference>
<feature type="transmembrane region" description="Helical" evidence="1">
    <location>
        <begin position="12"/>
        <end position="39"/>
    </location>
</feature>
<keyword evidence="3" id="KW-1185">Reference proteome</keyword>
<keyword evidence="1" id="KW-1133">Transmembrane helix</keyword>
<gene>
    <name evidence="2" type="ORF">LJ757_10140</name>
</gene>
<accession>A0A9X1MDS8</accession>
<dbReference type="RefSeq" id="WP_227896030.1">
    <property type="nucleotide sequence ID" value="NZ_CP099466.1"/>
</dbReference>
<comment type="caution">
    <text evidence="2">The sequence shown here is derived from an EMBL/GenBank/DDBJ whole genome shotgun (WGS) entry which is preliminary data.</text>
</comment>
<keyword evidence="1" id="KW-0472">Membrane</keyword>
<sequence>MRHHAGATNRTWLIIIGAVLLAAGILSLLLSAGALGGMMPGPDSAVLPDGPETLLQPDWVAPSVLIGGIILGILGLWWLLAEVPRKKGASGFRLQEDPARGITTCEPGVLARAVEQDANSVPGVVDSSVLLRGTADSPDVAMRLTVNERSDIQESLRRVCSDVLPNLSQALETPLHTVGISLEVSARRAQLGNTVESTGTVVY</sequence>
<dbReference type="AlphaFoldDB" id="A0A9X1MDS8"/>
<keyword evidence="1" id="KW-0812">Transmembrane</keyword>
<name>A0A9X1MDS8_9MICC</name>
<evidence type="ECO:0000313" key="3">
    <source>
        <dbReference type="Proteomes" id="UP001139158"/>
    </source>
</evidence>
<evidence type="ECO:0000256" key="1">
    <source>
        <dbReference type="SAM" id="Phobius"/>
    </source>
</evidence>
<protein>
    <submittedName>
        <fullName evidence="2">Alkaline shock response membrane anchor protein AmaP</fullName>
    </submittedName>
</protein>